<dbReference type="PROSITE" id="PS00028">
    <property type="entry name" value="ZINC_FINGER_C2H2_1"/>
    <property type="match status" value="1"/>
</dbReference>
<dbReference type="InterPro" id="IPR013087">
    <property type="entry name" value="Znf_C2H2_type"/>
</dbReference>
<proteinExistence type="predicted"/>
<reference evidence="4" key="1">
    <citation type="submission" date="2015-06" db="EMBL/GenBank/DDBJ databases">
        <title>Expansion of signal transduction pathways in fungi by whole-genome duplication.</title>
        <authorList>
            <consortium name="DOE Joint Genome Institute"/>
            <person name="Corrochano L.M."/>
            <person name="Kuo A."/>
            <person name="Marcet-Houben M."/>
            <person name="Polaino S."/>
            <person name="Salamov A."/>
            <person name="Villalobos J.M."/>
            <person name="Alvarez M.I."/>
            <person name="Avalos J."/>
            <person name="Benito E.P."/>
            <person name="Benoit I."/>
            <person name="Burger G."/>
            <person name="Camino L.P."/>
            <person name="Canovas D."/>
            <person name="Cerda-Olmedo E."/>
            <person name="Cheng J.-F."/>
            <person name="Dominguez A."/>
            <person name="Elias M."/>
            <person name="Eslava A.P."/>
            <person name="Glaser F."/>
            <person name="Grimwood J."/>
            <person name="Gutierrez G."/>
            <person name="Heitman J."/>
            <person name="Henrissat B."/>
            <person name="Iturriaga E.A."/>
            <person name="Lang B.F."/>
            <person name="Lavin J.L."/>
            <person name="Lee S."/>
            <person name="Li W."/>
            <person name="Lindquist E."/>
            <person name="Lopez-Garcia S."/>
            <person name="Luque E.M."/>
            <person name="Marcos A.T."/>
            <person name="Martin J."/>
            <person name="McCluskey K."/>
            <person name="Medina H.R."/>
            <person name="Miralles-Duran A."/>
            <person name="Miyazaki A."/>
            <person name="Munoz-Torres E."/>
            <person name="Oguiza J.A."/>
            <person name="Ohm R."/>
            <person name="Olmedo M."/>
            <person name="Orejas M."/>
            <person name="Ortiz-Castellanos L."/>
            <person name="Pisabarro A.G."/>
            <person name="Rodriguez-Romero J."/>
            <person name="Ruiz-Herrera J."/>
            <person name="Ruiz-Vazquez R."/>
            <person name="Sanz C."/>
            <person name="Schackwitz W."/>
            <person name="Schmutz J."/>
            <person name="Shahriari M."/>
            <person name="Shelest E."/>
            <person name="Silva-Franco F."/>
            <person name="Soanes D."/>
            <person name="Syed K."/>
            <person name="Tagua V.G."/>
            <person name="Talbot N.J."/>
            <person name="Thon M."/>
            <person name="De vries R.P."/>
            <person name="Wiebenga A."/>
            <person name="Yadav J.S."/>
            <person name="Braun E.L."/>
            <person name="Baker S."/>
            <person name="Garre V."/>
            <person name="Horwitz B."/>
            <person name="Torres-Martinez S."/>
            <person name="Idnurm A."/>
            <person name="Herrera-Estrella A."/>
            <person name="Gabaldon T."/>
            <person name="Grigoriev I.V."/>
        </authorList>
    </citation>
    <scope>NUCLEOTIDE SEQUENCE [LARGE SCALE GENOMIC DNA]</scope>
    <source>
        <strain evidence="4">NRRL 1555(-)</strain>
    </source>
</reference>
<keyword evidence="1" id="KW-0479">Metal-binding</keyword>
<evidence type="ECO:0000313" key="3">
    <source>
        <dbReference type="EMBL" id="OAD71978.1"/>
    </source>
</evidence>
<dbReference type="STRING" id="763407.A0A162N824"/>
<evidence type="ECO:0000256" key="1">
    <source>
        <dbReference type="PROSITE-ProRule" id="PRU00042"/>
    </source>
</evidence>
<dbReference type="VEuPathDB" id="FungiDB:PHYBLDRAFT_146960"/>
<dbReference type="EMBL" id="KV440984">
    <property type="protein sequence ID" value="OAD71978.1"/>
    <property type="molecule type" value="Genomic_DNA"/>
</dbReference>
<dbReference type="RefSeq" id="XP_018290018.1">
    <property type="nucleotide sequence ID" value="XM_018431768.1"/>
</dbReference>
<keyword evidence="1" id="KW-0863">Zinc-finger</keyword>
<organism evidence="3 4">
    <name type="scientific">Phycomyces blakesleeanus (strain ATCC 8743b / DSM 1359 / FGSC 10004 / NBRC 33097 / NRRL 1555)</name>
    <dbReference type="NCBI Taxonomy" id="763407"/>
    <lineage>
        <taxon>Eukaryota</taxon>
        <taxon>Fungi</taxon>
        <taxon>Fungi incertae sedis</taxon>
        <taxon>Mucoromycota</taxon>
        <taxon>Mucoromycotina</taxon>
        <taxon>Mucoromycetes</taxon>
        <taxon>Mucorales</taxon>
        <taxon>Phycomycetaceae</taxon>
        <taxon>Phycomyces</taxon>
    </lineage>
</organism>
<name>A0A162N824_PHYB8</name>
<feature type="domain" description="C2H2-type" evidence="2">
    <location>
        <begin position="18"/>
        <end position="45"/>
    </location>
</feature>
<dbReference type="InParanoid" id="A0A162N824"/>
<dbReference type="GO" id="GO:0008270">
    <property type="term" value="F:zinc ion binding"/>
    <property type="evidence" value="ECO:0007669"/>
    <property type="project" value="UniProtKB-KW"/>
</dbReference>
<evidence type="ECO:0000259" key="2">
    <source>
        <dbReference type="PROSITE" id="PS50157"/>
    </source>
</evidence>
<dbReference type="PROSITE" id="PS50157">
    <property type="entry name" value="ZINC_FINGER_C2H2_2"/>
    <property type="match status" value="1"/>
</dbReference>
<dbReference type="Gene3D" id="3.30.160.60">
    <property type="entry name" value="Classic Zinc Finger"/>
    <property type="match status" value="1"/>
</dbReference>
<protein>
    <submittedName>
        <fullName evidence="3">C2H2-type zinc finger transcription factor</fullName>
    </submittedName>
</protein>
<keyword evidence="4" id="KW-1185">Reference proteome</keyword>
<dbReference type="OrthoDB" id="2404451at2759"/>
<dbReference type="Proteomes" id="UP000077315">
    <property type="component" value="Unassembled WGS sequence"/>
</dbReference>
<accession>A0A162N824</accession>
<gene>
    <name evidence="3" type="ORF">PHYBLDRAFT_146960</name>
</gene>
<dbReference type="GeneID" id="28992674"/>
<keyword evidence="1" id="KW-0862">Zinc</keyword>
<dbReference type="AlphaFoldDB" id="A0A162N824"/>
<sequence length="833" mass="94697">MSSSNANQQRDRISTQQYQCDQCVLFFDNYQKLQNHKRIHRGDSATMTEIDQSILDDVDMYHDENDTSNEDESVSNSEYTMESMELDNTISYKCACNFEDSESEAHIYDSSRISTNTFTKAELMNHDDIMMEPGAKISHGETVDALLKSKSSVKGHEYDVCSSGCRLYGINDDQESCVNCSKPRYKTDPDQSQTPAASMKLMSVGDMLSQMLADPATRELLCYRANRESVAGQLTDIFDGDNYKQLVQQGLFSNPDDIAIGLYTDGPIHQKPTHLDSFLIPIINELRDLEAHGLVVKHNGVELCRSKVYLLLASGDIPAVADMAHIGSHTSLFGCRFCETKGKCPTNRRHGMYFDDISARLRPLEDFKVGSPSKNIYQPSIYTQLSTFSGSSFFALDELHLIARGIGKLVYDLITVTLTKETKFYYTHPDNTLNTTEYPFHIPRADLVTIGNCITSSRKYIPTSFQGSFDNVFAKIDGTRAVDWLDFLLYLVPTLVVPYLPNRAVKTALLSLVKGCALVLQWTLTSELLDEMESYFKHWHSFLYQQVQNNTLSRSVFRPVQHYLVHIPYIIKQQGPLRCYSTHSMERRFAIHNYTSTAISICDEINLIWPKPYGRESYMDLPNDPSGAQLWEPFHQFVNLNDDLVEGVGGPSVKEALLKYYRRTTGLTGHEFGDSVVVVAARLWMDSTVYSSCMYRRKKNETSRGNHYVMFTCPYRNNHNIIVHSWLVGTVQFYFQHVDFYGFPHFLAFAEVMKEHDAASHDSSVPIVKQQSQSTHTLGHQTQPTYAVISVNDICHQVGLVQYPPNGNQFYVIAPYYIFNNNMRITKGNLSIL</sequence>
<evidence type="ECO:0000313" key="4">
    <source>
        <dbReference type="Proteomes" id="UP000077315"/>
    </source>
</evidence>